<dbReference type="RefSeq" id="WP_032955823.1">
    <property type="nucleotide sequence ID" value="NZ_CP012077.1"/>
</dbReference>
<organism evidence="1 2">
    <name type="scientific">Bordetella hinzii</name>
    <dbReference type="NCBI Taxonomy" id="103855"/>
    <lineage>
        <taxon>Bacteria</taxon>
        <taxon>Pseudomonadati</taxon>
        <taxon>Pseudomonadota</taxon>
        <taxon>Betaproteobacteria</taxon>
        <taxon>Burkholderiales</taxon>
        <taxon>Alcaligenaceae</taxon>
        <taxon>Bordetella</taxon>
    </lineage>
</organism>
<name>A0AAN1RXZ6_9BORD</name>
<dbReference type="CDD" id="cd00657">
    <property type="entry name" value="Ferritin_like"/>
    <property type="match status" value="1"/>
</dbReference>
<accession>A0AAN1RXZ6</accession>
<reference evidence="2" key="1">
    <citation type="submission" date="2017-10" db="EMBL/GenBank/DDBJ databases">
        <title>Whole genome sequencing of various Bordetella species.</title>
        <authorList>
            <person name="Weigand M.R."/>
            <person name="Loparev V."/>
            <person name="Peng Y."/>
            <person name="Bowden K.E."/>
            <person name="Tondella M.L."/>
            <person name="Williams M.M."/>
        </authorList>
    </citation>
    <scope>NUCLEOTIDE SEQUENCE [LARGE SCALE GENOMIC DNA]</scope>
    <source>
        <strain evidence="2">H720</strain>
    </source>
</reference>
<dbReference type="EMBL" id="CP024172">
    <property type="protein sequence ID" value="AZW18049.1"/>
    <property type="molecule type" value="Genomic_DNA"/>
</dbReference>
<evidence type="ECO:0000313" key="2">
    <source>
        <dbReference type="Proteomes" id="UP000282741"/>
    </source>
</evidence>
<dbReference type="InterPro" id="IPR007402">
    <property type="entry name" value="DUF455"/>
</dbReference>
<protein>
    <submittedName>
        <fullName evidence="1">DUF455 domain-containing protein</fullName>
    </submittedName>
</protein>
<dbReference type="SUPFAM" id="SSF47240">
    <property type="entry name" value="Ferritin-like"/>
    <property type="match status" value="1"/>
</dbReference>
<dbReference type="GeneID" id="92994521"/>
<evidence type="ECO:0000313" key="1">
    <source>
        <dbReference type="EMBL" id="AZW18049.1"/>
    </source>
</evidence>
<dbReference type="AlphaFoldDB" id="A0AAN1RXZ6"/>
<dbReference type="Proteomes" id="UP000282741">
    <property type="component" value="Chromosome"/>
</dbReference>
<dbReference type="PIRSF" id="PIRSF012318">
    <property type="entry name" value="UCP012318"/>
    <property type="match status" value="1"/>
</dbReference>
<proteinExistence type="predicted"/>
<gene>
    <name evidence="1" type="ORF">CS347_15370</name>
</gene>
<dbReference type="InterPro" id="IPR011197">
    <property type="entry name" value="UCP012318"/>
</dbReference>
<dbReference type="InterPro" id="IPR009078">
    <property type="entry name" value="Ferritin-like_SF"/>
</dbReference>
<dbReference type="Pfam" id="PF04305">
    <property type="entry name" value="DUF455"/>
    <property type="match status" value="1"/>
</dbReference>
<dbReference type="PANTHER" id="PTHR42782">
    <property type="entry name" value="SI:CH73-314G15.3"/>
    <property type="match status" value="1"/>
</dbReference>
<dbReference type="PANTHER" id="PTHR42782:SF4">
    <property type="entry name" value="DUF455 DOMAIN-CONTAINING PROTEIN"/>
    <property type="match status" value="1"/>
</dbReference>
<sequence length="268" mass="29407">MQEQADSLRARALAALAVPSWQGKLAAVAALDEATAVGADCVLAPPPGLPGRPARPELVAPAQVRQRSVRTEAGRAALLHALAHIEFNAINLALDAIWRFPGLPDRFYLDWLKVAREEAHHFDLLNRHLGRLGYGYGDFPAHNGLWEMAEKTRDDLLARLALVPRTLEARGLDASPLIRDKLAQAADPEGAAILDIILRDEIGHVAIGNHWYRHFCALQGRNPLTAYAELARRHGAPRLRGPFNLEARRAAGFDEAELEALQQQVPEA</sequence>